<proteinExistence type="inferred from homology"/>
<organism evidence="3 4">
    <name type="scientific">Fusarium langsethiae</name>
    <dbReference type="NCBI Taxonomy" id="179993"/>
    <lineage>
        <taxon>Eukaryota</taxon>
        <taxon>Fungi</taxon>
        <taxon>Dikarya</taxon>
        <taxon>Ascomycota</taxon>
        <taxon>Pezizomycotina</taxon>
        <taxon>Sordariomycetes</taxon>
        <taxon>Hypocreomycetidae</taxon>
        <taxon>Hypocreales</taxon>
        <taxon>Nectriaceae</taxon>
        <taxon>Fusarium</taxon>
    </lineage>
</organism>
<dbReference type="InterPro" id="IPR013120">
    <property type="entry name" value="FAR_NAD-bd"/>
</dbReference>
<gene>
    <name evidence="3" type="ORF">FLAG1_07855</name>
</gene>
<dbReference type="PANTHER" id="PTHR11011:SF45">
    <property type="entry name" value="FATTY ACYL-COA REDUCTASE CG8306-RELATED"/>
    <property type="match status" value="1"/>
</dbReference>
<dbReference type="Proteomes" id="UP000037904">
    <property type="component" value="Unassembled WGS sequence"/>
</dbReference>
<comment type="catalytic activity">
    <reaction evidence="1">
        <text>a long-chain fatty acyl-CoA + 2 NADPH + 2 H(+) = a long-chain primary fatty alcohol + 2 NADP(+) + CoA</text>
        <dbReference type="Rhea" id="RHEA:52716"/>
        <dbReference type="ChEBI" id="CHEBI:15378"/>
        <dbReference type="ChEBI" id="CHEBI:57287"/>
        <dbReference type="ChEBI" id="CHEBI:57783"/>
        <dbReference type="ChEBI" id="CHEBI:58349"/>
        <dbReference type="ChEBI" id="CHEBI:77396"/>
        <dbReference type="ChEBI" id="CHEBI:83139"/>
        <dbReference type="EC" id="1.2.1.84"/>
    </reaction>
</comment>
<dbReference type="AlphaFoldDB" id="A0A0M9ET02"/>
<accession>A0A0M9ET02</accession>
<sequence length="420" mass="47034">MSTTGIGRTIFVTGATGFLGKVVIEELLRLREKYVICEIIILLRKRGSFDAQARFQQQVAISRCFASLTGDWARFIRVMEGDLANTDCGLQARDYEQVCDTVTHIIHTAACIKFDSTVLEALSSNVDSACNILALAKDCRNLEQLVVTSTAYVTPPQKGPIYEELVQLPCPASKLESDLRNELLQKHEAIAATGHPNIYSLSKCLAEHLVCEGRGSVPVTIVRPSIISAAIRFPKPGWIDSPAAFGGLVLHFGTGTLRVLNGRREAKLDIVPVDVVAQDLIHETFRHNVETSRRESVRIVFSVATARNCLSLGNACEILQRSFHKQFQYIGPHSYDLKLQDLLHHGREVLRHKDGTPQQTAAKKRWRIVTGINAVFEPYTNFTYDFRPKRLSVRLNPHEYIQTICQGVRWNLMKPDSSKL</sequence>
<reference evidence="3 4" key="1">
    <citation type="submission" date="2015-04" db="EMBL/GenBank/DDBJ databases">
        <title>The draft genome sequence of Fusarium langsethiae, a T-2/HT-2 mycotoxin producer.</title>
        <authorList>
            <person name="Lysoe E."/>
            <person name="Divon H.H."/>
            <person name="Terzi V."/>
            <person name="Orru L."/>
            <person name="Lamontanara A."/>
            <person name="Kolseth A.-K."/>
            <person name="Frandsen R.J."/>
            <person name="Nielsen K."/>
            <person name="Thrane U."/>
        </authorList>
    </citation>
    <scope>NUCLEOTIDE SEQUENCE [LARGE SCALE GENOMIC DNA]</scope>
    <source>
        <strain evidence="3 4">Fl201059</strain>
    </source>
</reference>
<name>A0A0M9ET02_FUSLA</name>
<comment type="function">
    <text evidence="1">Catalyzes the reduction of fatty acyl-CoA to fatty alcohols.</text>
</comment>
<keyword evidence="4" id="KW-1185">Reference proteome</keyword>
<dbReference type="InterPro" id="IPR026055">
    <property type="entry name" value="FAR"/>
</dbReference>
<dbReference type="Gene3D" id="3.40.50.720">
    <property type="entry name" value="NAD(P)-binding Rossmann-like Domain"/>
    <property type="match status" value="1"/>
</dbReference>
<keyword evidence="1" id="KW-0560">Oxidoreductase</keyword>
<dbReference type="CDD" id="cd05236">
    <property type="entry name" value="FAR-N_SDR_e"/>
    <property type="match status" value="1"/>
</dbReference>
<keyword evidence="1" id="KW-0443">Lipid metabolism</keyword>
<dbReference type="EC" id="1.2.1.84" evidence="1"/>
<keyword evidence="1" id="KW-0521">NADP</keyword>
<dbReference type="SUPFAM" id="SSF51735">
    <property type="entry name" value="NAD(P)-binding Rossmann-fold domains"/>
    <property type="match status" value="1"/>
</dbReference>
<comment type="caution">
    <text evidence="3">The sequence shown here is derived from an EMBL/GenBank/DDBJ whole genome shotgun (WGS) entry which is preliminary data.</text>
</comment>
<evidence type="ECO:0000313" key="4">
    <source>
        <dbReference type="Proteomes" id="UP000037904"/>
    </source>
</evidence>
<dbReference type="InterPro" id="IPR036291">
    <property type="entry name" value="NAD(P)-bd_dom_sf"/>
</dbReference>
<dbReference type="Pfam" id="PF07993">
    <property type="entry name" value="NAD_binding_4"/>
    <property type="match status" value="1"/>
</dbReference>
<evidence type="ECO:0000313" key="3">
    <source>
        <dbReference type="EMBL" id="KPA39289.1"/>
    </source>
</evidence>
<feature type="domain" description="Thioester reductase (TE)" evidence="2">
    <location>
        <begin position="12"/>
        <end position="278"/>
    </location>
</feature>
<protein>
    <recommendedName>
        <fullName evidence="1">Fatty acyl-CoA reductase</fullName>
        <ecNumber evidence="1">1.2.1.84</ecNumber>
    </recommendedName>
</protein>
<keyword evidence="1" id="KW-0444">Lipid biosynthesis</keyword>
<dbReference type="PANTHER" id="PTHR11011">
    <property type="entry name" value="MALE STERILITY PROTEIN 2-RELATED"/>
    <property type="match status" value="1"/>
</dbReference>
<dbReference type="GO" id="GO:0102965">
    <property type="term" value="F:alcohol-forming long-chain fatty acyl-CoA reductase activity"/>
    <property type="evidence" value="ECO:0007669"/>
    <property type="project" value="UniProtKB-EC"/>
</dbReference>
<dbReference type="GO" id="GO:0035336">
    <property type="term" value="P:long-chain fatty-acyl-CoA metabolic process"/>
    <property type="evidence" value="ECO:0007669"/>
    <property type="project" value="TreeGrafter"/>
</dbReference>
<evidence type="ECO:0000259" key="2">
    <source>
        <dbReference type="Pfam" id="PF07993"/>
    </source>
</evidence>
<dbReference type="EMBL" id="JXCE01000205">
    <property type="protein sequence ID" value="KPA39289.1"/>
    <property type="molecule type" value="Genomic_DNA"/>
</dbReference>
<dbReference type="GO" id="GO:0080019">
    <property type="term" value="F:alcohol-forming very long-chain fatty acyl-CoA reductase activity"/>
    <property type="evidence" value="ECO:0007669"/>
    <property type="project" value="InterPro"/>
</dbReference>
<evidence type="ECO:0000256" key="1">
    <source>
        <dbReference type="RuleBase" id="RU363097"/>
    </source>
</evidence>
<comment type="similarity">
    <text evidence="1">Belongs to the fatty acyl-CoA reductase family.</text>
</comment>